<evidence type="ECO:0000256" key="1">
    <source>
        <dbReference type="SAM" id="MobiDB-lite"/>
    </source>
</evidence>
<gene>
    <name evidence="2" type="ORF">NTEN_LOCUS20674</name>
</gene>
<evidence type="ECO:0000313" key="2">
    <source>
        <dbReference type="EMBL" id="CAB0016504.1"/>
    </source>
</evidence>
<keyword evidence="3" id="KW-1185">Reference proteome</keyword>
<sequence>MKRTILGFDIMRRSHGMNQRNEHGVSSSELIGEPKTVLRGSNVVRGGFQAFRPFSKLRSVATSEVQNIVEYFRGDFRRIWIFGRRRIGRRQVGITRNGTENGVVYCPASASGLNSTGEKEQSLGTWESEREIEARPPPTVEQEERADSTLSNPPTRVRAASDVNSEIMQLIMII</sequence>
<name>A0A6H5HEX8_9HEMI</name>
<accession>A0A6H5HEX8</accession>
<proteinExistence type="predicted"/>
<dbReference type="AlphaFoldDB" id="A0A6H5HEX8"/>
<reference evidence="2 3" key="1">
    <citation type="submission" date="2020-02" db="EMBL/GenBank/DDBJ databases">
        <authorList>
            <person name="Ferguson B K."/>
        </authorList>
    </citation>
    <scope>NUCLEOTIDE SEQUENCE [LARGE SCALE GENOMIC DNA]</scope>
</reference>
<feature type="compositionally biased region" description="Basic and acidic residues" evidence="1">
    <location>
        <begin position="117"/>
        <end position="134"/>
    </location>
</feature>
<organism evidence="2 3">
    <name type="scientific">Nesidiocoris tenuis</name>
    <dbReference type="NCBI Taxonomy" id="355587"/>
    <lineage>
        <taxon>Eukaryota</taxon>
        <taxon>Metazoa</taxon>
        <taxon>Ecdysozoa</taxon>
        <taxon>Arthropoda</taxon>
        <taxon>Hexapoda</taxon>
        <taxon>Insecta</taxon>
        <taxon>Pterygota</taxon>
        <taxon>Neoptera</taxon>
        <taxon>Paraneoptera</taxon>
        <taxon>Hemiptera</taxon>
        <taxon>Heteroptera</taxon>
        <taxon>Panheteroptera</taxon>
        <taxon>Cimicomorpha</taxon>
        <taxon>Miridae</taxon>
        <taxon>Dicyphina</taxon>
        <taxon>Nesidiocoris</taxon>
    </lineage>
</organism>
<feature type="region of interest" description="Disordered" evidence="1">
    <location>
        <begin position="111"/>
        <end position="156"/>
    </location>
</feature>
<evidence type="ECO:0000313" key="3">
    <source>
        <dbReference type="Proteomes" id="UP000479000"/>
    </source>
</evidence>
<dbReference type="Proteomes" id="UP000479000">
    <property type="component" value="Unassembled WGS sequence"/>
</dbReference>
<protein>
    <submittedName>
        <fullName evidence="2">Uncharacterized protein</fullName>
    </submittedName>
</protein>
<dbReference type="EMBL" id="CADCXU010030404">
    <property type="protein sequence ID" value="CAB0016504.1"/>
    <property type="molecule type" value="Genomic_DNA"/>
</dbReference>